<organism evidence="1 2">
    <name type="scientific">Candidatus Endobugula sertula</name>
    <name type="common">Bugula neritina bacterial symbiont</name>
    <dbReference type="NCBI Taxonomy" id="62101"/>
    <lineage>
        <taxon>Bacteria</taxon>
        <taxon>Pseudomonadati</taxon>
        <taxon>Pseudomonadota</taxon>
        <taxon>Gammaproteobacteria</taxon>
        <taxon>Cellvibrionales</taxon>
        <taxon>Cellvibrionaceae</taxon>
        <taxon>Candidatus Endobugula</taxon>
    </lineage>
</organism>
<proteinExistence type="predicted"/>
<name>A0A1D2QQ23_9GAMM</name>
<accession>A0A1D2QQ23</accession>
<reference evidence="1 2" key="1">
    <citation type="journal article" date="2016" name="Appl. Environ. Microbiol.">
        <title>Lack of Overt Genome Reduction in the Bryostatin-Producing Bryozoan Symbiont "Candidatus Endobugula sertula".</title>
        <authorList>
            <person name="Miller I.J."/>
            <person name="Vanee N."/>
            <person name="Fong S.S."/>
            <person name="Lim-Fong G.E."/>
            <person name="Kwan J.C."/>
        </authorList>
    </citation>
    <scope>NUCLEOTIDE SEQUENCE [LARGE SCALE GENOMIC DNA]</scope>
    <source>
        <strain evidence="1">AB1-4</strain>
    </source>
</reference>
<comment type="caution">
    <text evidence="1">The sequence shown here is derived from an EMBL/GenBank/DDBJ whole genome shotgun (WGS) entry which is preliminary data.</text>
</comment>
<evidence type="ECO:0000313" key="1">
    <source>
        <dbReference type="EMBL" id="ODS23688.1"/>
    </source>
</evidence>
<gene>
    <name evidence="1" type="ORF">AB835_07770</name>
</gene>
<sequence length="133" mass="15209">MDALATKHIVSSNGERLKLLVSRSSGIPLCYPNLYITPQIRGRSKSIATTQSFITSMKVLYSWNHEFSIDLEGRWACGKWLTVWEIDSLRDHCSFALKGNTIRPVEVLHLKQAQGHEPRTVDMRWSNRLTHSS</sequence>
<evidence type="ECO:0000313" key="2">
    <source>
        <dbReference type="Proteomes" id="UP000242502"/>
    </source>
</evidence>
<dbReference type="EMBL" id="MDLC01000023">
    <property type="protein sequence ID" value="ODS23688.1"/>
    <property type="molecule type" value="Genomic_DNA"/>
</dbReference>
<dbReference type="Proteomes" id="UP000242502">
    <property type="component" value="Unassembled WGS sequence"/>
</dbReference>
<dbReference type="AlphaFoldDB" id="A0A1D2QQ23"/>
<protein>
    <submittedName>
        <fullName evidence="1">Uncharacterized protein</fullName>
    </submittedName>
</protein>
<dbReference type="STRING" id="62101.AB835_07770"/>